<evidence type="ECO:0000313" key="2">
    <source>
        <dbReference type="Proteomes" id="UP001141336"/>
    </source>
</evidence>
<dbReference type="Proteomes" id="UP001141336">
    <property type="component" value="Unassembled WGS sequence"/>
</dbReference>
<keyword evidence="2" id="KW-1185">Reference proteome</keyword>
<accession>A0ABT4IMP0</accession>
<reference evidence="1" key="1">
    <citation type="submission" date="2022-12" db="EMBL/GenBank/DDBJ databases">
        <title>Isolation and characterisation of novel Methanocorpusculum spp. from native Australian herbivores indicates the genus is ancestrally host-associated.</title>
        <authorList>
            <person name="Volmer J.G."/>
            <person name="Soo R.M."/>
            <person name="Evans P.N."/>
            <person name="Hoedt E.C."/>
            <person name="Astorga Alsina A.L."/>
            <person name="Woodcroft B.J."/>
            <person name="Tyson G.W."/>
            <person name="Hugenholtz P."/>
            <person name="Morrison M."/>
        </authorList>
    </citation>
    <scope>NUCLEOTIDE SEQUENCE</scope>
    <source>
        <strain evidence="1">CW153</strain>
    </source>
</reference>
<gene>
    <name evidence="1" type="ORF">O0S09_03800</name>
</gene>
<sequence>MRILRSIQHKYCADGSFMKEYQLSEPVTAGFFRYLGNFGKVESMPGLGGGFYSFERPDWFSIKGFAGDTTVEVRFKPQSMDMTGDFLFFLFSSYHEEGVDLTVLKRREQSLAERVRVHLYGK</sequence>
<evidence type="ECO:0000313" key="1">
    <source>
        <dbReference type="EMBL" id="MCZ0862380.1"/>
    </source>
</evidence>
<dbReference type="RefSeq" id="WP_268922622.1">
    <property type="nucleotide sequence ID" value="NZ_JAPTGC010000004.1"/>
</dbReference>
<organism evidence="1 2">
    <name type="scientific">Methanocorpusculum vombati</name>
    <dbReference type="NCBI Taxonomy" id="3002864"/>
    <lineage>
        <taxon>Archaea</taxon>
        <taxon>Methanobacteriati</taxon>
        <taxon>Methanobacteriota</taxon>
        <taxon>Stenosarchaea group</taxon>
        <taxon>Methanomicrobia</taxon>
        <taxon>Methanomicrobiales</taxon>
        <taxon>Methanocorpusculaceae</taxon>
        <taxon>Methanocorpusculum</taxon>
    </lineage>
</organism>
<name>A0ABT4IMP0_9EURY</name>
<protein>
    <submittedName>
        <fullName evidence="1">Uncharacterized protein</fullName>
    </submittedName>
</protein>
<comment type="caution">
    <text evidence="1">The sequence shown here is derived from an EMBL/GenBank/DDBJ whole genome shotgun (WGS) entry which is preliminary data.</text>
</comment>
<dbReference type="EMBL" id="JAPTGC010000004">
    <property type="protein sequence ID" value="MCZ0862380.1"/>
    <property type="molecule type" value="Genomic_DNA"/>
</dbReference>
<proteinExistence type="predicted"/>